<protein>
    <submittedName>
        <fullName evidence="2">Uncharacterized protein</fullName>
    </submittedName>
</protein>
<accession>A0A4S8K6V0</accession>
<feature type="region of interest" description="Disordered" evidence="1">
    <location>
        <begin position="52"/>
        <end position="74"/>
    </location>
</feature>
<dbReference type="Proteomes" id="UP000317650">
    <property type="component" value="Chromosome 8"/>
</dbReference>
<evidence type="ECO:0000313" key="3">
    <source>
        <dbReference type="Proteomes" id="UP000317650"/>
    </source>
</evidence>
<evidence type="ECO:0000313" key="2">
    <source>
        <dbReference type="EMBL" id="THU70608.1"/>
    </source>
</evidence>
<keyword evidence="3" id="KW-1185">Reference proteome</keyword>
<name>A0A4S8K6V0_MUSBA</name>
<dbReference type="EMBL" id="PYDT01000002">
    <property type="protein sequence ID" value="THU70608.1"/>
    <property type="molecule type" value="Genomic_DNA"/>
</dbReference>
<comment type="caution">
    <text evidence="2">The sequence shown here is derived from an EMBL/GenBank/DDBJ whole genome shotgun (WGS) entry which is preliminary data.</text>
</comment>
<organism evidence="2 3">
    <name type="scientific">Musa balbisiana</name>
    <name type="common">Banana</name>
    <dbReference type="NCBI Taxonomy" id="52838"/>
    <lineage>
        <taxon>Eukaryota</taxon>
        <taxon>Viridiplantae</taxon>
        <taxon>Streptophyta</taxon>
        <taxon>Embryophyta</taxon>
        <taxon>Tracheophyta</taxon>
        <taxon>Spermatophyta</taxon>
        <taxon>Magnoliopsida</taxon>
        <taxon>Liliopsida</taxon>
        <taxon>Zingiberales</taxon>
        <taxon>Musaceae</taxon>
        <taxon>Musa</taxon>
    </lineage>
</organism>
<proteinExistence type="predicted"/>
<sequence>MHGVQPRGGGRSQVTFAFSTTKRMGETEYPNSLIYPAQELCTNARNKLSDDGEYAEAGDVDELEELAEDENEDG</sequence>
<gene>
    <name evidence="2" type="ORF">C4D60_Mb08t26780</name>
</gene>
<evidence type="ECO:0000256" key="1">
    <source>
        <dbReference type="SAM" id="MobiDB-lite"/>
    </source>
</evidence>
<dbReference type="AlphaFoldDB" id="A0A4S8K6V0"/>
<reference evidence="2 3" key="1">
    <citation type="journal article" date="2019" name="Nat. Plants">
        <title>Genome sequencing of Musa balbisiana reveals subgenome evolution and function divergence in polyploid bananas.</title>
        <authorList>
            <person name="Yao X."/>
        </authorList>
    </citation>
    <scope>NUCLEOTIDE SEQUENCE [LARGE SCALE GENOMIC DNA]</scope>
    <source>
        <strain evidence="3">cv. DH-PKW</strain>
        <tissue evidence="2">Leaves</tissue>
    </source>
</reference>